<dbReference type="Gene3D" id="3.40.390.10">
    <property type="entry name" value="Collagenase (Catalytic Domain)"/>
    <property type="match status" value="1"/>
</dbReference>
<evidence type="ECO:0000256" key="2">
    <source>
        <dbReference type="ARBA" id="ARBA00022670"/>
    </source>
</evidence>
<evidence type="ECO:0000256" key="1">
    <source>
        <dbReference type="ARBA" id="ARBA00001947"/>
    </source>
</evidence>
<evidence type="ECO:0000256" key="6">
    <source>
        <dbReference type="ARBA" id="ARBA00023049"/>
    </source>
</evidence>
<dbReference type="RefSeq" id="WP_093650344.1">
    <property type="nucleotide sequence ID" value="NZ_CTEN01000002.1"/>
</dbReference>
<feature type="signal peptide" evidence="7">
    <location>
        <begin position="1"/>
        <end position="20"/>
    </location>
</feature>
<keyword evidence="3" id="KW-0479">Metal-binding</keyword>
<dbReference type="InterPro" id="IPR042089">
    <property type="entry name" value="Peptidase_M13_dom_2"/>
</dbReference>
<dbReference type="InterPro" id="IPR018497">
    <property type="entry name" value="Peptidase_M13_C"/>
</dbReference>
<dbReference type="GO" id="GO:0005886">
    <property type="term" value="C:plasma membrane"/>
    <property type="evidence" value="ECO:0007669"/>
    <property type="project" value="TreeGrafter"/>
</dbReference>
<gene>
    <name evidence="10" type="primary">pepO_2</name>
    <name evidence="10" type="ORF">BN1356_01085</name>
</gene>
<protein>
    <submittedName>
        <fullName evidence="10">Neutral endopeptidase</fullName>
    </submittedName>
</protein>
<feature type="chain" id="PRO_5039229759" evidence="7">
    <location>
        <begin position="21"/>
        <end position="633"/>
    </location>
</feature>
<keyword evidence="7" id="KW-0732">Signal</keyword>
<organism evidence="10 11">
    <name type="scientific">Streptococcus varani</name>
    <dbReference type="NCBI Taxonomy" id="1608583"/>
    <lineage>
        <taxon>Bacteria</taxon>
        <taxon>Bacillati</taxon>
        <taxon>Bacillota</taxon>
        <taxon>Bacilli</taxon>
        <taxon>Lactobacillales</taxon>
        <taxon>Streptococcaceae</taxon>
        <taxon>Streptococcus</taxon>
    </lineage>
</organism>
<feature type="domain" description="Peptidase M13 N-terminal" evidence="9">
    <location>
        <begin position="31"/>
        <end position="391"/>
    </location>
</feature>
<name>A0A0E4CSM6_9STRE</name>
<sequence length="633" mass="72927" precursor="true">MKKILLSSSTLLLAVVCLTACQDKKEVRLEDNFYQAVNQKWQKENPLKDNQDAISSFDVLQEEIDQQLQKDLDDFSSGKKDVPFQAMQPAVDFYKLAMNFEEREDLSIAIIKPYLDEIENLDSFQDYQLVEKDRLLQKKAMPYNLASGAFSHQRVLYLEAPNLILRTTSNYEDEKSKKEHLETFRKNSSSLLKKLGYSDKKIQSIIEDTIAFDELLLPYMQHKSGKLIGTGNQNTHLIQLMKSITGDVKDDIAVSEDVYFSNTDKIINEQNFPIMKSWLLVQQVLQLSELVDTDTYDRANQVELELRGLKENDSPEKNALLYTYSLFPEVLSSYYGQTYFKEEDKQQVIEMTTAIRGTFKERLKTLDWLTEPTREKAIEKVDKMTLHIAYPDAMDPIADTFTVDKNSNLVDAYLDLKSQRLAYDLGHLGQQEQHLWIAPSFNVNAFYSPTENAIYLPASILQAPFYDSQQSKAENYGGIGTTIAHEMIHAFDNQGAMYDSEGKSNFWWTLEDRKTFLDRMLAVEKQWSNLSYADQKVDGQLTLGENIADAGGLAFALETYGKPDKAFFQAFARVHRSNARKEYTKYLLTYDPHSPDELRTNIPLQNLDAFYEVYDIKEGDGMYLPPQERVNVW</sequence>
<reference evidence="11" key="1">
    <citation type="submission" date="2015-03" db="EMBL/GenBank/DDBJ databases">
        <authorList>
            <person name="Urmite Genomes"/>
        </authorList>
    </citation>
    <scope>NUCLEOTIDE SEQUENCE [LARGE SCALE GENOMIC DNA]</scope>
    <source>
        <strain evidence="11">FF10</strain>
    </source>
</reference>
<evidence type="ECO:0000256" key="4">
    <source>
        <dbReference type="ARBA" id="ARBA00022801"/>
    </source>
</evidence>
<accession>A0A0E4CSM6</accession>
<keyword evidence="4" id="KW-0378">Hydrolase</keyword>
<dbReference type="AlphaFoldDB" id="A0A0E4CSM6"/>
<keyword evidence="6" id="KW-0482">Metalloprotease</keyword>
<dbReference type="InterPro" id="IPR008753">
    <property type="entry name" value="Peptidase_M13_N"/>
</dbReference>
<dbReference type="SUPFAM" id="SSF55486">
    <property type="entry name" value="Metalloproteases ('zincins'), catalytic domain"/>
    <property type="match status" value="1"/>
</dbReference>
<dbReference type="EMBL" id="CTEN01000002">
    <property type="protein sequence ID" value="CQR24728.1"/>
    <property type="molecule type" value="Genomic_DNA"/>
</dbReference>
<comment type="cofactor">
    <cofactor evidence="1">
        <name>Zn(2+)</name>
        <dbReference type="ChEBI" id="CHEBI:29105"/>
    </cofactor>
</comment>
<evidence type="ECO:0000256" key="5">
    <source>
        <dbReference type="ARBA" id="ARBA00022833"/>
    </source>
</evidence>
<dbReference type="PANTHER" id="PTHR11733:SF222">
    <property type="entry name" value="IP12942P"/>
    <property type="match status" value="1"/>
</dbReference>
<dbReference type="InterPro" id="IPR024079">
    <property type="entry name" value="MetalloPept_cat_dom_sf"/>
</dbReference>
<dbReference type="Gene3D" id="1.10.1380.10">
    <property type="entry name" value="Neutral endopeptidase , domain2"/>
    <property type="match status" value="1"/>
</dbReference>
<keyword evidence="5" id="KW-0862">Zinc</keyword>
<proteinExistence type="predicted"/>
<evidence type="ECO:0000313" key="10">
    <source>
        <dbReference type="EMBL" id="CQR24728.1"/>
    </source>
</evidence>
<evidence type="ECO:0000259" key="9">
    <source>
        <dbReference type="Pfam" id="PF05649"/>
    </source>
</evidence>
<dbReference type="GO" id="GO:0046872">
    <property type="term" value="F:metal ion binding"/>
    <property type="evidence" value="ECO:0007669"/>
    <property type="project" value="UniProtKB-KW"/>
</dbReference>
<dbReference type="PROSITE" id="PS51885">
    <property type="entry name" value="NEPRILYSIN"/>
    <property type="match status" value="1"/>
</dbReference>
<keyword evidence="2" id="KW-0645">Protease</keyword>
<dbReference type="PRINTS" id="PR00786">
    <property type="entry name" value="NEPRILYSIN"/>
</dbReference>
<evidence type="ECO:0000256" key="7">
    <source>
        <dbReference type="SAM" id="SignalP"/>
    </source>
</evidence>
<dbReference type="GO" id="GO:0006508">
    <property type="term" value="P:proteolysis"/>
    <property type="evidence" value="ECO:0007669"/>
    <property type="project" value="UniProtKB-KW"/>
</dbReference>
<evidence type="ECO:0000256" key="3">
    <source>
        <dbReference type="ARBA" id="ARBA00022723"/>
    </source>
</evidence>
<dbReference type="PANTHER" id="PTHR11733">
    <property type="entry name" value="ZINC METALLOPROTEASE FAMILY M13 NEPRILYSIN-RELATED"/>
    <property type="match status" value="1"/>
</dbReference>
<dbReference type="Pfam" id="PF01431">
    <property type="entry name" value="Peptidase_M13"/>
    <property type="match status" value="1"/>
</dbReference>
<keyword evidence="11" id="KW-1185">Reference proteome</keyword>
<evidence type="ECO:0000313" key="11">
    <source>
        <dbReference type="Proteomes" id="UP000198604"/>
    </source>
</evidence>
<dbReference type="OrthoDB" id="9775677at2"/>
<dbReference type="InterPro" id="IPR000718">
    <property type="entry name" value="Peptidase_M13"/>
</dbReference>
<feature type="domain" description="Peptidase M13 C-terminal" evidence="8">
    <location>
        <begin position="444"/>
        <end position="630"/>
    </location>
</feature>
<evidence type="ECO:0000259" key="8">
    <source>
        <dbReference type="Pfam" id="PF01431"/>
    </source>
</evidence>
<dbReference type="Proteomes" id="UP000198604">
    <property type="component" value="Unassembled WGS sequence"/>
</dbReference>
<dbReference type="Pfam" id="PF05649">
    <property type="entry name" value="Peptidase_M13_N"/>
    <property type="match status" value="1"/>
</dbReference>
<dbReference type="CDD" id="cd08662">
    <property type="entry name" value="M13"/>
    <property type="match status" value="1"/>
</dbReference>
<dbReference type="GO" id="GO:0004222">
    <property type="term" value="F:metalloendopeptidase activity"/>
    <property type="evidence" value="ECO:0007669"/>
    <property type="project" value="InterPro"/>
</dbReference>
<dbReference type="STRING" id="1608583.BN1356_01085"/>